<evidence type="ECO:0000313" key="2">
    <source>
        <dbReference type="EMBL" id="KFI24991.1"/>
    </source>
</evidence>
<protein>
    <submittedName>
        <fullName evidence="2">Uncharacterized protein</fullName>
    </submittedName>
</protein>
<feature type="region of interest" description="Disordered" evidence="1">
    <location>
        <begin position="155"/>
        <end position="241"/>
    </location>
</feature>
<feature type="region of interest" description="Disordered" evidence="1">
    <location>
        <begin position="1"/>
        <end position="47"/>
    </location>
</feature>
<keyword evidence="3" id="KW-1185">Reference proteome</keyword>
<comment type="caution">
    <text evidence="2">The sequence shown here is derived from an EMBL/GenBank/DDBJ whole genome shotgun (WGS) entry which is preliminary data.</text>
</comment>
<feature type="compositionally biased region" description="Basic and acidic residues" evidence="1">
    <location>
        <begin position="232"/>
        <end position="241"/>
    </location>
</feature>
<evidence type="ECO:0000313" key="3">
    <source>
        <dbReference type="Proteomes" id="UP000028826"/>
    </source>
</evidence>
<dbReference type="OrthoDB" id="7744082at2"/>
<evidence type="ECO:0000256" key="1">
    <source>
        <dbReference type="SAM" id="MobiDB-lite"/>
    </source>
</evidence>
<sequence length="241" mass="25801">MTDNEQNRTGDTQRPTEDLKDAARHEYEDARQRLSGHAERLKTEGASTIKTVVTDELDRRKAGVGAEFRSLAETLRNASKEQAAKAESGIGAAPSSLLGQGADVLESLSSELDGQSVSDLTRSVSAYARANPAIFIGGCILAGLAVGRLLTASEHKNADGSSNQSNPYRPGQYDDRRRDDNTQPPAYRAQRESGYTASQARDPGTEPPVFGTPGSTMREPSGASVTDTSPEALRREDKHGL</sequence>
<organism evidence="2 3">
    <name type="scientific">Haematobacter massiliensis</name>
    <dbReference type="NCBI Taxonomy" id="195105"/>
    <lineage>
        <taxon>Bacteria</taxon>
        <taxon>Pseudomonadati</taxon>
        <taxon>Pseudomonadota</taxon>
        <taxon>Alphaproteobacteria</taxon>
        <taxon>Rhodobacterales</taxon>
        <taxon>Paracoccaceae</taxon>
        <taxon>Haematobacter</taxon>
    </lineage>
</organism>
<dbReference type="Proteomes" id="UP000028826">
    <property type="component" value="Unassembled WGS sequence"/>
</dbReference>
<dbReference type="RefSeq" id="WP_035715224.1">
    <property type="nucleotide sequence ID" value="NZ_CP035509.1"/>
</dbReference>
<dbReference type="STRING" id="195105.CN97_11510"/>
<dbReference type="AlphaFoldDB" id="A0A086XSJ1"/>
<feature type="compositionally biased region" description="Basic and acidic residues" evidence="1">
    <location>
        <begin position="14"/>
        <end position="43"/>
    </location>
</feature>
<dbReference type="EMBL" id="JGYG01000032">
    <property type="protein sequence ID" value="KFI24991.1"/>
    <property type="molecule type" value="Genomic_DNA"/>
</dbReference>
<gene>
    <name evidence="2" type="ORF">CN97_11510</name>
</gene>
<proteinExistence type="predicted"/>
<reference evidence="2 3" key="1">
    <citation type="submission" date="2014-03" db="EMBL/GenBank/DDBJ databases">
        <title>Genome of Haematobacter massiliensis CCUG 47968.</title>
        <authorList>
            <person name="Wang D."/>
            <person name="Wang G."/>
        </authorList>
    </citation>
    <scope>NUCLEOTIDE SEQUENCE [LARGE SCALE GENOMIC DNA]</scope>
    <source>
        <strain evidence="2 3">CCUG 47968</strain>
    </source>
</reference>
<feature type="compositionally biased region" description="Basic and acidic residues" evidence="1">
    <location>
        <begin position="172"/>
        <end position="181"/>
    </location>
</feature>
<dbReference type="GeneID" id="39676534"/>
<accession>A0A086XSJ1</accession>
<name>A0A086XSJ1_9RHOB</name>